<dbReference type="Proteomes" id="UP000007394">
    <property type="component" value="Chromosome"/>
</dbReference>
<dbReference type="InterPro" id="IPR003812">
    <property type="entry name" value="Fido"/>
</dbReference>
<keyword evidence="6" id="KW-1185">Reference proteome</keyword>
<accession>I0AIY7</accession>
<feature type="binding site" evidence="1">
    <location>
        <position position="196"/>
    </location>
    <ligand>
        <name>ATP</name>
        <dbReference type="ChEBI" id="CHEBI:30616"/>
    </ligand>
</feature>
<dbReference type="PATRIC" id="fig|945713.3.peg.1229"/>
<feature type="active site" evidence="2">
    <location>
        <position position="196"/>
    </location>
</feature>
<keyword evidence="1" id="KW-0547">Nucleotide-binding</keyword>
<dbReference type="Gene3D" id="1.10.3290.10">
    <property type="entry name" value="Fido-like domain"/>
    <property type="match status" value="1"/>
</dbReference>
<dbReference type="InterPro" id="IPR040198">
    <property type="entry name" value="Fido_containing"/>
</dbReference>
<evidence type="ECO:0000256" key="1">
    <source>
        <dbReference type="PIRSR" id="PIRSR038925-1"/>
    </source>
</evidence>
<protein>
    <recommendedName>
        <fullName evidence="4">Fido domain-containing protein</fullName>
    </recommendedName>
</protein>
<dbReference type="GO" id="GO:0005524">
    <property type="term" value="F:ATP binding"/>
    <property type="evidence" value="ECO:0007669"/>
    <property type="project" value="UniProtKB-KW"/>
</dbReference>
<evidence type="ECO:0000259" key="4">
    <source>
        <dbReference type="PROSITE" id="PS51459"/>
    </source>
</evidence>
<keyword evidence="1" id="KW-0067">ATP-binding</keyword>
<dbReference type="HOGENOM" id="CLU_047250_1_1_10"/>
<dbReference type="PANTHER" id="PTHR13504">
    <property type="entry name" value="FIDO DOMAIN-CONTAINING PROTEIN DDB_G0283145"/>
    <property type="match status" value="1"/>
</dbReference>
<dbReference type="InterPro" id="IPR026287">
    <property type="entry name" value="SoFic-like"/>
</dbReference>
<dbReference type="STRING" id="945713.IALB_1233"/>
<dbReference type="InterPro" id="IPR025758">
    <property type="entry name" value="Fic/DOC_N"/>
</dbReference>
<evidence type="ECO:0000256" key="2">
    <source>
        <dbReference type="PIRSR" id="PIRSR640198-1"/>
    </source>
</evidence>
<name>I0AIY7_IGNAJ</name>
<proteinExistence type="predicted"/>
<dbReference type="OrthoDB" id="9814400at2"/>
<dbReference type="InterPro" id="IPR036597">
    <property type="entry name" value="Fido-like_dom_sf"/>
</dbReference>
<organism evidence="5 6">
    <name type="scientific">Ignavibacterium album (strain DSM 19864 / JCM 16511 / NBRC 101810 / Mat9-16)</name>
    <dbReference type="NCBI Taxonomy" id="945713"/>
    <lineage>
        <taxon>Bacteria</taxon>
        <taxon>Pseudomonadati</taxon>
        <taxon>Ignavibacteriota</taxon>
        <taxon>Ignavibacteria</taxon>
        <taxon>Ignavibacteriales</taxon>
        <taxon>Ignavibacteriaceae</taxon>
        <taxon>Ignavibacterium</taxon>
    </lineage>
</organism>
<dbReference type="Pfam" id="PF13784">
    <property type="entry name" value="Fic_N"/>
    <property type="match status" value="1"/>
</dbReference>
<dbReference type="EMBL" id="CP003418">
    <property type="protein sequence ID" value="AFH48944.1"/>
    <property type="molecule type" value="Genomic_DNA"/>
</dbReference>
<evidence type="ECO:0000313" key="5">
    <source>
        <dbReference type="EMBL" id="AFH48944.1"/>
    </source>
</evidence>
<feature type="binding site" evidence="3">
    <location>
        <begin position="238"/>
        <end position="239"/>
    </location>
    <ligand>
        <name>ATP</name>
        <dbReference type="ChEBI" id="CHEBI:30616"/>
    </ligand>
</feature>
<dbReference type="PANTHER" id="PTHR13504:SF35">
    <property type="entry name" value="PROTEIN ADENYLYLTRANSFERASE SOFIC"/>
    <property type="match status" value="1"/>
</dbReference>
<reference evidence="5 6" key="1">
    <citation type="journal article" date="2012" name="Front. Microbiol.">
        <title>Complete genome of Ignavibacterium album, a metabolically versatile, flagellated, facultative anaerobe from the phylum Chlorobi.</title>
        <authorList>
            <person name="Liu Z."/>
            <person name="Frigaard N.-U."/>
            <person name="Vogl K."/>
            <person name="Iino T."/>
            <person name="Ohkuma M."/>
            <person name="Overmann J."/>
            <person name="Bryant D.A."/>
        </authorList>
    </citation>
    <scope>NUCLEOTIDE SEQUENCE [LARGE SCALE GENOMIC DNA]</scope>
    <source>
        <strain evidence="6">DSM 19864 / JCM 16511 / NBRC 101810 / Mat9-16</strain>
    </source>
</reference>
<evidence type="ECO:0000256" key="3">
    <source>
        <dbReference type="PIRSR" id="PIRSR640198-2"/>
    </source>
</evidence>
<dbReference type="KEGG" id="ial:IALB_1233"/>
<sequence length="362" mass="41575">MTIDPNKPFNELPLLPPKADIETKTVLKKAITANRALAELKGASRLLPNQNIIINTLALEEARDSSAIENIITTRDKLFRALVTDPRKIDPVTKEVLNYRKALWKGFTEVQKKGFISTNIIIDIQKELISNNAGIRKLPGTVLENDITGEIIYTPPLGESIIYSLLKNFENYLNTNTSNDPLVKLAVLHYQFEAIHPFYDGNGRTGRIINVLYLTFNDLIQLPVLYLSGYIIKNKEKYYQLLRKVTYENNWEEWILFMLNAVETTAIETTEKVNKILDLLNKTALEVKEKLPRIYSKELIELIFHQVYCNINFLVENKIGLRKTASKYLNALASIGVLKPEKIGKEVIFLNTRLYKMFKEKK</sequence>
<dbReference type="AlphaFoldDB" id="I0AIY7"/>
<dbReference type="InterPro" id="IPR048770">
    <property type="entry name" value="SoFic-like_C"/>
</dbReference>
<dbReference type="PROSITE" id="PS51459">
    <property type="entry name" value="FIDO"/>
    <property type="match status" value="1"/>
</dbReference>
<dbReference type="Pfam" id="PF21248">
    <property type="entry name" value="SoFic-like_C"/>
    <property type="match status" value="1"/>
</dbReference>
<evidence type="ECO:0000313" key="6">
    <source>
        <dbReference type="Proteomes" id="UP000007394"/>
    </source>
</evidence>
<feature type="binding site" evidence="1">
    <location>
        <position position="69"/>
    </location>
    <ligand>
        <name>ATP</name>
        <dbReference type="ChEBI" id="CHEBI:30616"/>
    </ligand>
</feature>
<gene>
    <name evidence="5" type="ordered locus">IALB_1233</name>
</gene>
<feature type="binding site" evidence="1">
    <location>
        <position position="238"/>
    </location>
    <ligand>
        <name>ATP</name>
        <dbReference type="ChEBI" id="CHEBI:30616"/>
    </ligand>
</feature>
<dbReference type="eggNOG" id="COG3177">
    <property type="taxonomic scope" value="Bacteria"/>
</dbReference>
<dbReference type="RefSeq" id="WP_014560099.1">
    <property type="nucleotide sequence ID" value="NC_017464.1"/>
</dbReference>
<dbReference type="PIRSF" id="PIRSF038925">
    <property type="entry name" value="AMP-prot_trans"/>
    <property type="match status" value="1"/>
</dbReference>
<feature type="domain" description="Fido" evidence="4">
    <location>
        <begin position="116"/>
        <end position="260"/>
    </location>
</feature>
<dbReference type="Pfam" id="PF02661">
    <property type="entry name" value="Fic"/>
    <property type="match status" value="1"/>
</dbReference>
<feature type="binding site" evidence="1">
    <location>
        <begin position="201"/>
        <end position="207"/>
    </location>
    <ligand>
        <name>ATP</name>
        <dbReference type="ChEBI" id="CHEBI:30616"/>
    </ligand>
</feature>
<feature type="binding site" evidence="3">
    <location>
        <begin position="200"/>
        <end position="207"/>
    </location>
    <ligand>
        <name>ATP</name>
        <dbReference type="ChEBI" id="CHEBI:30616"/>
    </ligand>
</feature>
<dbReference type="SUPFAM" id="SSF140931">
    <property type="entry name" value="Fic-like"/>
    <property type="match status" value="1"/>
</dbReference>